<dbReference type="AlphaFoldDB" id="A0A553P4K6"/>
<evidence type="ECO:0000313" key="3">
    <source>
        <dbReference type="EMBL" id="TRY72616.1"/>
    </source>
</evidence>
<comment type="caution">
    <text evidence="3">The sequence shown here is derived from an EMBL/GenBank/DDBJ whole genome shotgun (WGS) entry which is preliminary data.</text>
</comment>
<feature type="region of interest" description="Disordered" evidence="1">
    <location>
        <begin position="548"/>
        <end position="643"/>
    </location>
</feature>
<dbReference type="PANTHER" id="PTHR16525">
    <property type="entry name" value="PROTEIN C12ORF4"/>
    <property type="match status" value="1"/>
</dbReference>
<feature type="region of interest" description="Disordered" evidence="1">
    <location>
        <begin position="84"/>
        <end position="114"/>
    </location>
</feature>
<feature type="compositionally biased region" description="Basic and acidic residues" evidence="1">
    <location>
        <begin position="548"/>
        <end position="571"/>
    </location>
</feature>
<evidence type="ECO:0000313" key="4">
    <source>
        <dbReference type="Proteomes" id="UP000318571"/>
    </source>
</evidence>
<feature type="compositionally biased region" description="Acidic residues" evidence="1">
    <location>
        <begin position="615"/>
        <end position="631"/>
    </location>
</feature>
<name>A0A553P4K6_TIGCA</name>
<dbReference type="STRING" id="6832.A0A553P4K6"/>
<dbReference type="PANTHER" id="PTHR16525:SF0">
    <property type="entry name" value="PROTEIN C12ORF4"/>
    <property type="match status" value="1"/>
</dbReference>
<protein>
    <recommendedName>
        <fullName evidence="2">SDE2-like domain-containing protein</fullName>
    </recommendedName>
</protein>
<evidence type="ECO:0000256" key="1">
    <source>
        <dbReference type="SAM" id="MobiDB-lite"/>
    </source>
</evidence>
<sequence>MAWAGLLADSPPEKPEARPKSDEWDERDEQVSAWSTAFSQQVLSWAHPPAVDEQEVLAEVYHSLIHSHLSEPLLRLEHTHAEDMERTARAAQDSTSGGLSAPVPESPSGVQSAPDWLHAQETQRREVHHWLMTVHDQFQGGAGPRTAAPVSSASSAGGGLSGSMSRSDSAFALPSGTASPHACQESFTITLGAQMKHMHNLRLIASDPLDLCRYPAPMDDALPHRLQTSMSLYSTNLSGLVLLSSADPWTRPSDLTRELMTLVQRSTDYHFPTFERQIQTILTDHVGPALTWRRARPGRTSPALESTAQGAAGPETTGLMTGDFLVTQHSNLCGVHALFHLISDESVLNGNINSRHPVVLGLRNVMKTACLSDVTTVTLPLLLTHTMTETMTVQWCLKRAELIFKCVKGFMMEVASWGGSELKTLQFLVPQDIDPDLLVQNDYHLYQNGRPIPLEADFDPVLPVDVVFSVRGGKGGFGSMLRALGAQIEKTTNRDACRDLSGRRLRDINEEEQLKRYVAAQSQREQEAAEKKQARLAKLERLVKNENKHVFHDPKYDQARSEATERVHEAMEAAPKLKKPDEASLPSTSGKKRKSSDPTPVAPAKKGLWMGVDLGDSDLESSEDDDDDEAPEKDKKQAIAVKN</sequence>
<dbReference type="Pfam" id="PF10154">
    <property type="entry name" value="Fy-3"/>
    <property type="match status" value="2"/>
</dbReference>
<dbReference type="InterPro" id="IPR053822">
    <property type="entry name" value="SDE2-like_dom"/>
</dbReference>
<keyword evidence="4" id="KW-1185">Reference proteome</keyword>
<reference evidence="3 4" key="1">
    <citation type="journal article" date="2018" name="Nat. Ecol. Evol.">
        <title>Genomic signatures of mitonuclear coevolution across populations of Tigriopus californicus.</title>
        <authorList>
            <person name="Barreto F.S."/>
            <person name="Watson E.T."/>
            <person name="Lima T.G."/>
            <person name="Willett C.S."/>
            <person name="Edmands S."/>
            <person name="Li W."/>
            <person name="Burton R.S."/>
        </authorList>
    </citation>
    <scope>NUCLEOTIDE SEQUENCE [LARGE SCALE GENOMIC DNA]</scope>
    <source>
        <strain evidence="3 4">San Diego</strain>
    </source>
</reference>
<feature type="region of interest" description="Disordered" evidence="1">
    <location>
        <begin position="1"/>
        <end position="32"/>
    </location>
</feature>
<dbReference type="EMBL" id="VCGU01000008">
    <property type="protein sequence ID" value="TRY72616.1"/>
    <property type="molecule type" value="Genomic_DNA"/>
</dbReference>
<accession>A0A553P4K6</accession>
<gene>
    <name evidence="3" type="ORF">TCAL_13231</name>
</gene>
<feature type="compositionally biased region" description="Basic and acidic residues" evidence="1">
    <location>
        <begin position="11"/>
        <end position="22"/>
    </location>
</feature>
<feature type="region of interest" description="Disordered" evidence="1">
    <location>
        <begin position="138"/>
        <end position="166"/>
    </location>
</feature>
<evidence type="ECO:0000259" key="2">
    <source>
        <dbReference type="Pfam" id="PF22782"/>
    </source>
</evidence>
<feature type="domain" description="SDE2-like" evidence="2">
    <location>
        <begin position="472"/>
        <end position="572"/>
    </location>
</feature>
<organism evidence="3 4">
    <name type="scientific">Tigriopus californicus</name>
    <name type="common">Marine copepod</name>
    <dbReference type="NCBI Taxonomy" id="6832"/>
    <lineage>
        <taxon>Eukaryota</taxon>
        <taxon>Metazoa</taxon>
        <taxon>Ecdysozoa</taxon>
        <taxon>Arthropoda</taxon>
        <taxon>Crustacea</taxon>
        <taxon>Multicrustacea</taxon>
        <taxon>Hexanauplia</taxon>
        <taxon>Copepoda</taxon>
        <taxon>Harpacticoida</taxon>
        <taxon>Harpacticidae</taxon>
        <taxon>Tigriopus</taxon>
    </lineage>
</organism>
<dbReference type="Proteomes" id="UP000318571">
    <property type="component" value="Chromosome 7"/>
</dbReference>
<dbReference type="Pfam" id="PF22782">
    <property type="entry name" value="SDE2"/>
    <property type="match status" value="1"/>
</dbReference>
<dbReference type="InterPro" id="IPR019311">
    <property type="entry name" value="Fy-3"/>
</dbReference>
<dbReference type="GO" id="GO:0005737">
    <property type="term" value="C:cytoplasm"/>
    <property type="evidence" value="ECO:0007669"/>
    <property type="project" value="TreeGrafter"/>
</dbReference>
<proteinExistence type="predicted"/>